<accession>A0ABX9WNM1</accession>
<evidence type="ECO:0000313" key="1">
    <source>
        <dbReference type="EMBL" id="RNM01033.1"/>
    </source>
</evidence>
<dbReference type="RefSeq" id="WP_123239488.1">
    <property type="nucleotide sequence ID" value="NZ_JAAHBY010000006.1"/>
</dbReference>
<gene>
    <name evidence="1" type="ORF">EFE23_03915</name>
</gene>
<comment type="caution">
    <text evidence="1">The sequence shown here is derived from an EMBL/GenBank/DDBJ whole genome shotgun (WGS) entry which is preliminary data.</text>
</comment>
<dbReference type="Proteomes" id="UP000280698">
    <property type="component" value="Unassembled WGS sequence"/>
</dbReference>
<name>A0ABX9WNM1_9ACTN</name>
<keyword evidence="2" id="KW-1185">Reference proteome</keyword>
<protein>
    <submittedName>
        <fullName evidence="1">Uncharacterized protein</fullName>
    </submittedName>
</protein>
<proteinExistence type="predicted"/>
<organism evidence="1 2">
    <name type="scientific">Micromonospora solifontis</name>
    <dbReference type="NCBI Taxonomy" id="2487138"/>
    <lineage>
        <taxon>Bacteria</taxon>
        <taxon>Bacillati</taxon>
        <taxon>Actinomycetota</taxon>
        <taxon>Actinomycetes</taxon>
        <taxon>Micromonosporales</taxon>
        <taxon>Micromonosporaceae</taxon>
        <taxon>Micromonospora</taxon>
    </lineage>
</organism>
<reference evidence="1 2" key="1">
    <citation type="submission" date="2018-11" db="EMBL/GenBank/DDBJ databases">
        <title>Micromonospora sp. PPF5-17, a new actinomycetes isolated from a hot spring soil.</title>
        <authorList>
            <person name="Thawai C."/>
        </authorList>
    </citation>
    <scope>NUCLEOTIDE SEQUENCE [LARGE SCALE GENOMIC DNA]</scope>
    <source>
        <strain evidence="1 2">PPF5-17</strain>
    </source>
</reference>
<dbReference type="EMBL" id="RJLN01000006">
    <property type="protein sequence ID" value="RNM01033.1"/>
    <property type="molecule type" value="Genomic_DNA"/>
</dbReference>
<evidence type="ECO:0000313" key="2">
    <source>
        <dbReference type="Proteomes" id="UP000280698"/>
    </source>
</evidence>
<sequence>MAASADPYLLRLLLHCWRCDLRLVPVNTTEFDEEQQTHAPQRNYKCGLGCHKQLIDAAAIESKTWSAAERRATLTDVQLAYRQSVLEMLLAKVVIGPTEADVTYTWRM</sequence>